<feature type="domain" description="Laminin EGF-like" evidence="12">
    <location>
        <begin position="386"/>
        <end position="432"/>
    </location>
</feature>
<dbReference type="PANTHER" id="PTHR10574:SF435">
    <property type="entry name" value="LAMININ SUBUNIT GAMMA-1"/>
    <property type="match status" value="1"/>
</dbReference>
<dbReference type="FunFam" id="2.10.25.10:FF:000067">
    <property type="entry name" value="Laminin subunit gamma 1"/>
    <property type="match status" value="1"/>
</dbReference>
<dbReference type="PROSITE" id="PS51117">
    <property type="entry name" value="LAMININ_NTER"/>
    <property type="match status" value="1"/>
</dbReference>
<dbReference type="FunFam" id="2.10.25.10:FF:000090">
    <property type="entry name" value="laminin subunit alpha"/>
    <property type="match status" value="1"/>
</dbReference>
<sequence>MQVIIAFLFFGVQFAHSRLERDPSVPCYDEKGRPQRCQPPFVNAAFGRVVEATNTCGVRRVTEYCMQTGVTGDLRQCAKCDDSHPDTRHPPEFLSDFNNNTTKFTSWQSETMLEGIQYPNVVNLTLHLKKSFDITYVNLRFQSPRPESFAIYKRTTEDGPWIPFQFYSASCDKTYNLPRRGQILREDQAICTNEFSDISPLTGGTVAFSTLEGRPNMFDFLHSPKLQEWVTATDIRIVLTRMNTFGDEVFGDPQVLKSYFYAISDLSVGARCKCNGHARECRSVRGQDLEERLECVCEHYTAGVDCEKCLPFYNDRPWGRATETNVNECVACDCNGLSETCEFDPELFRLTGSGGRCTNCRDNTDGVHCELCEANYYRRENQCISCGCHPTGSRHSQCDSNGQCPCKPGVGGMRCDRCLPNFYDYGENGCTPCACFPAGSLNNEPRCDSRTGHCMCKQNVDGRQCDKCKPGFFGLSERDPFGCMSCFCYGHSSECTSASDYFAYNITSTFDTGNQRWTGMTRSNREVETQYNGITQNLGVSSDSREAVYFSAPARYLGDQRFSYNQFLTFDLRLGDDTYTASAVDIIFEGSEKSVSTHIFAQGNPYPGSTVKSYAFRLHENSIYSFTPPNLKSTDFIAILSNLTAIKIRATYMPKGVGFIDNIQLGSARQSFQGGSEATWVESCTCPQGYIGQFCESCIQGYKREPANGGTFARCVPCECNGHSDSCDANTGRCICQHNTEGNNCENCARGYYGDATKGTSGDCTPCPCPNGGPCIQIMNGDVVCTECDEGYGGNLCELCLDGYFGDPQGLVTGRRSDCRKCTCNGNIDPNAVNNCNTTTGECLKCIRNTGGFYCDQCLPDFYNNTYGLCTACNCNPSGTVSQPGTSGCNQKTGQCLCLPKVVGQQCERCEIGYWNIATGQGCSPCQCDIVGSLNYTCDETYGLCQCKPGVSGRTCNQCDKNYYGFSFSGCTECMCESIGSLDQQCDANGNCPCKTNVDGRRCDRCMENKYDLSAGCLDCPQCYNLVQKQVSTHRANLRDLKLLIEQTSNNPGLFNDSQFFARLSEVNSSITNLLQEAKGLSVGDGAVGKELEALKLALSDVLNKCGEIGRNIATASKATQDSEIDIEQAEKAIESADLALKNAEKFIAVEGQAALDRAVDALGKFGTSSQQMTEIAKRASNKAKEQTLEAQMIDNLSNHALATSKEAYRLANESLNMPIQTNQEIEKLKRAYDDVSLVYQTTKLAANTTLVGAIKAKDDVFSVFNLAQNLQQSLDFDMWKQEADKVIAKANRVKADSKMLLEKNKDLMDRVNNQSNIVNDLLKQGNDLNQVVAEYLAEVDGAKAMAVKAMKWAEDTLKEANETLQTLEEFNKLIENKEAAENALKQVDAIKAKMDDSNRMTNEAKDTLLQVEQDVDNAWTTVQSANRTIHDAQQNAQNLKKKTGETKTKSNELNKMAEELSVQQQSANVKLDELEMQVKEDQTQANNALKESDEVNQKAEDAFKQISAAHDLILSINHQLGEIGEIDINQLNYLEKLLEEAEKKFNESNIDVEMTRLLQKTEILDNQAKQYDLNIAELRKAVENVGEISASLPDGCFKNIALETGV</sequence>
<dbReference type="SMART" id="SM00136">
    <property type="entry name" value="LamNT"/>
    <property type="match status" value="1"/>
</dbReference>
<feature type="disulfide bond" evidence="9">
    <location>
        <begin position="386"/>
        <end position="398"/>
    </location>
</feature>
<evidence type="ECO:0000259" key="14">
    <source>
        <dbReference type="PROSITE" id="PS51117"/>
    </source>
</evidence>
<dbReference type="SMART" id="SM00181">
    <property type="entry name" value="EGF"/>
    <property type="match status" value="6"/>
</dbReference>
<keyword evidence="5 9" id="KW-1015">Disulfide bond</keyword>
<dbReference type="InterPro" id="IPR002049">
    <property type="entry name" value="LE_dom"/>
</dbReference>
<evidence type="ECO:0000256" key="11">
    <source>
        <dbReference type="SAM" id="SignalP"/>
    </source>
</evidence>
<keyword evidence="3 11" id="KW-0732">Signal</keyword>
<proteinExistence type="predicted"/>
<keyword evidence="4" id="KW-0677">Repeat</keyword>
<feature type="chain" id="PRO_5042171616" evidence="11">
    <location>
        <begin position="18"/>
        <end position="1607"/>
    </location>
</feature>
<keyword evidence="7 9" id="KW-0424">Laminin EGF-like domain</keyword>
<feature type="disulfide bond" evidence="9">
    <location>
        <begin position="456"/>
        <end position="465"/>
    </location>
</feature>
<dbReference type="InterPro" id="IPR050440">
    <property type="entry name" value="Laminin/Netrin_ECM"/>
</dbReference>
<feature type="disulfide bond" evidence="9">
    <location>
        <begin position="947"/>
        <end position="956"/>
    </location>
</feature>
<keyword evidence="10" id="KW-0175">Coiled coil</keyword>
<comment type="caution">
    <text evidence="9">Lacks conserved residue(s) required for the propagation of feature annotation.</text>
</comment>
<dbReference type="Pfam" id="PF24973">
    <property type="entry name" value="EGF_LMN_ATRN"/>
    <property type="match status" value="1"/>
</dbReference>
<feature type="domain" description="Laminin EGF-like" evidence="12">
    <location>
        <begin position="974"/>
        <end position="1019"/>
    </location>
</feature>
<feature type="domain" description="Laminin IV type A" evidence="13">
    <location>
        <begin position="512"/>
        <end position="683"/>
    </location>
</feature>
<keyword evidence="2" id="KW-0964">Secreted</keyword>
<dbReference type="InterPro" id="IPR056863">
    <property type="entry name" value="LMN_ATRN_NET-like_EGF"/>
</dbReference>
<dbReference type="InterPro" id="IPR000034">
    <property type="entry name" value="Laminin_IV"/>
</dbReference>
<feature type="domain" description="Laminin EGF-like" evidence="12">
    <location>
        <begin position="822"/>
        <end position="872"/>
    </location>
</feature>
<feature type="disulfide bond" evidence="9">
    <location>
        <begin position="736"/>
        <end position="745"/>
    </location>
</feature>
<dbReference type="FunFam" id="2.10.25.10:FF:000105">
    <property type="entry name" value="laminin subunit gamma-1"/>
    <property type="match status" value="2"/>
</dbReference>
<feature type="domain" description="Laminin N-terminal" evidence="14">
    <location>
        <begin position="33"/>
        <end position="271"/>
    </location>
</feature>
<dbReference type="PROSITE" id="PS50027">
    <property type="entry name" value="EGF_LAM_2"/>
    <property type="match status" value="7"/>
</dbReference>
<dbReference type="FunFam" id="2.10.25.10:FF:000758">
    <property type="entry name" value="Laminin subunit gamma 1"/>
    <property type="match status" value="1"/>
</dbReference>
<dbReference type="Gene3D" id="2.60.120.260">
    <property type="entry name" value="Galactose-binding domain-like"/>
    <property type="match status" value="1"/>
</dbReference>
<evidence type="ECO:0000256" key="4">
    <source>
        <dbReference type="ARBA" id="ARBA00022737"/>
    </source>
</evidence>
<dbReference type="GO" id="GO:0005576">
    <property type="term" value="C:extracellular region"/>
    <property type="evidence" value="ECO:0007669"/>
    <property type="project" value="UniProtKB-SubCell"/>
</dbReference>
<dbReference type="GO" id="GO:0009888">
    <property type="term" value="P:tissue development"/>
    <property type="evidence" value="ECO:0007669"/>
    <property type="project" value="TreeGrafter"/>
</dbReference>
<evidence type="ECO:0000256" key="7">
    <source>
        <dbReference type="ARBA" id="ARBA00023292"/>
    </source>
</evidence>
<gene>
    <name evidence="15" type="ORF">Bpfe_025445</name>
</gene>
<accession>A0AAD8B0P8</accession>
<dbReference type="FunFam" id="2.60.120.260:FF:000018">
    <property type="entry name" value="Laminin subunit gamma 1"/>
    <property type="match status" value="1"/>
</dbReference>
<dbReference type="PANTHER" id="PTHR10574">
    <property type="entry name" value="NETRIN/LAMININ-RELATED"/>
    <property type="match status" value="1"/>
</dbReference>
<feature type="domain" description="Laminin EGF-like" evidence="12">
    <location>
        <begin position="926"/>
        <end position="973"/>
    </location>
</feature>
<dbReference type="FunFam" id="2.10.25.10:FF:000051">
    <property type="entry name" value="Laminin subunit alpha 4"/>
    <property type="match status" value="1"/>
</dbReference>
<dbReference type="SMART" id="SM00180">
    <property type="entry name" value="EGF_Lam"/>
    <property type="match status" value="10"/>
</dbReference>
<dbReference type="CDD" id="cd00055">
    <property type="entry name" value="EGF_Lam"/>
    <property type="match status" value="9"/>
</dbReference>
<evidence type="ECO:0000259" key="12">
    <source>
        <dbReference type="PROSITE" id="PS50027"/>
    </source>
</evidence>
<feature type="coiled-coil region" evidence="10">
    <location>
        <begin position="1351"/>
        <end position="1506"/>
    </location>
</feature>
<dbReference type="PRINTS" id="PR00011">
    <property type="entry name" value="EGFLAMININ"/>
</dbReference>
<feature type="disulfide bond" evidence="9">
    <location>
        <begin position="846"/>
        <end position="855"/>
    </location>
</feature>
<evidence type="ECO:0000256" key="9">
    <source>
        <dbReference type="PROSITE-ProRule" id="PRU00460"/>
    </source>
</evidence>
<dbReference type="InterPro" id="IPR008211">
    <property type="entry name" value="Laminin_N"/>
</dbReference>
<evidence type="ECO:0000313" key="15">
    <source>
        <dbReference type="EMBL" id="KAK0045173.1"/>
    </source>
</evidence>
<evidence type="ECO:0000256" key="8">
    <source>
        <dbReference type="ARBA" id="ARBA00065619"/>
    </source>
</evidence>
<evidence type="ECO:0000313" key="16">
    <source>
        <dbReference type="Proteomes" id="UP001233172"/>
    </source>
</evidence>
<evidence type="ECO:0000256" key="10">
    <source>
        <dbReference type="SAM" id="Coils"/>
    </source>
</evidence>
<comment type="subunit">
    <text evidence="8">Laminin is a complex glycoprotein, consisting of three different polypeptide chains (alpha, beta, gamma), which are bound to each other by disulfide bonds into a cross-shaped molecule comprising one long and three short arms with globules at each end.</text>
</comment>
<evidence type="ECO:0000256" key="3">
    <source>
        <dbReference type="ARBA" id="ARBA00022729"/>
    </source>
</evidence>
<dbReference type="FunFam" id="2.10.25.10:FF:000166">
    <property type="entry name" value="laminin subunit gamma-1"/>
    <property type="match status" value="1"/>
</dbReference>
<organism evidence="15 16">
    <name type="scientific">Biomphalaria pfeifferi</name>
    <name type="common">Bloodfluke planorb</name>
    <name type="synonym">Freshwater snail</name>
    <dbReference type="NCBI Taxonomy" id="112525"/>
    <lineage>
        <taxon>Eukaryota</taxon>
        <taxon>Metazoa</taxon>
        <taxon>Spiralia</taxon>
        <taxon>Lophotrochozoa</taxon>
        <taxon>Mollusca</taxon>
        <taxon>Gastropoda</taxon>
        <taxon>Heterobranchia</taxon>
        <taxon>Euthyneura</taxon>
        <taxon>Panpulmonata</taxon>
        <taxon>Hygrophila</taxon>
        <taxon>Lymnaeoidea</taxon>
        <taxon>Planorbidae</taxon>
        <taxon>Biomphalaria</taxon>
    </lineage>
</organism>
<comment type="caution">
    <text evidence="15">The sequence shown here is derived from an EMBL/GenBank/DDBJ whole genome shotgun (WGS) entry which is preliminary data.</text>
</comment>
<dbReference type="Gene3D" id="2.10.25.10">
    <property type="entry name" value="Laminin"/>
    <property type="match status" value="9"/>
</dbReference>
<feature type="domain" description="Laminin EGF-like" evidence="12">
    <location>
        <begin position="873"/>
        <end position="925"/>
    </location>
</feature>
<evidence type="ECO:0000256" key="2">
    <source>
        <dbReference type="ARBA" id="ARBA00022525"/>
    </source>
</evidence>
<feature type="disulfide bond" evidence="9">
    <location>
        <begin position="928"/>
        <end position="945"/>
    </location>
</feature>
<feature type="disulfide bond" evidence="9">
    <location>
        <begin position="994"/>
        <end position="1003"/>
    </location>
</feature>
<dbReference type="InterPro" id="IPR000742">
    <property type="entry name" value="EGF"/>
</dbReference>
<dbReference type="SMART" id="SM00281">
    <property type="entry name" value="LamB"/>
    <property type="match status" value="1"/>
</dbReference>
<dbReference type="SUPFAM" id="SSF57196">
    <property type="entry name" value="EGF/Laminin"/>
    <property type="match status" value="8"/>
</dbReference>
<dbReference type="Pfam" id="PF00053">
    <property type="entry name" value="EGF_laminin"/>
    <property type="match status" value="9"/>
</dbReference>
<feature type="signal peptide" evidence="11">
    <location>
        <begin position="1"/>
        <end position="17"/>
    </location>
</feature>
<dbReference type="EMBL" id="JASAOG010000185">
    <property type="protein sequence ID" value="KAK0045173.1"/>
    <property type="molecule type" value="Genomic_DNA"/>
</dbReference>
<dbReference type="PROSITE" id="PS51115">
    <property type="entry name" value="LAMININ_IVA"/>
    <property type="match status" value="1"/>
</dbReference>
<feature type="disulfide bond" evidence="9">
    <location>
        <begin position="974"/>
        <end position="986"/>
    </location>
</feature>
<keyword evidence="16" id="KW-1185">Reference proteome</keyword>
<name>A0AAD8B0P8_BIOPF</name>
<comment type="subcellular location">
    <subcellularLocation>
        <location evidence="1">Secreted</location>
    </subcellularLocation>
</comment>
<dbReference type="GO" id="GO:0009887">
    <property type="term" value="P:animal organ morphogenesis"/>
    <property type="evidence" value="ECO:0007669"/>
    <property type="project" value="TreeGrafter"/>
</dbReference>
<evidence type="ECO:0000259" key="13">
    <source>
        <dbReference type="PROSITE" id="PS51115"/>
    </source>
</evidence>
<feature type="domain" description="Laminin EGF-like" evidence="12">
    <location>
        <begin position="718"/>
        <end position="766"/>
    </location>
</feature>
<reference evidence="15" key="2">
    <citation type="submission" date="2023-04" db="EMBL/GenBank/DDBJ databases">
        <authorList>
            <person name="Bu L."/>
            <person name="Lu L."/>
            <person name="Laidemitt M.R."/>
            <person name="Zhang S.M."/>
            <person name="Mutuku M."/>
            <person name="Mkoji G."/>
            <person name="Steinauer M."/>
            <person name="Loker E.S."/>
        </authorList>
    </citation>
    <scope>NUCLEOTIDE SEQUENCE</scope>
    <source>
        <strain evidence="15">KasaAsao</strain>
        <tissue evidence="15">Whole Snail</tissue>
    </source>
</reference>
<evidence type="ECO:0000256" key="6">
    <source>
        <dbReference type="ARBA" id="ARBA00023180"/>
    </source>
</evidence>
<keyword evidence="6" id="KW-0325">Glycoprotein</keyword>
<evidence type="ECO:0000256" key="5">
    <source>
        <dbReference type="ARBA" id="ARBA00023157"/>
    </source>
</evidence>
<dbReference type="Pfam" id="PF00052">
    <property type="entry name" value="Laminin_B"/>
    <property type="match status" value="1"/>
</dbReference>
<feature type="disulfide bond" evidence="9">
    <location>
        <begin position="898"/>
        <end position="907"/>
    </location>
</feature>
<evidence type="ECO:0000256" key="1">
    <source>
        <dbReference type="ARBA" id="ARBA00004613"/>
    </source>
</evidence>
<feature type="disulfide bond" evidence="9">
    <location>
        <begin position="406"/>
        <end position="415"/>
    </location>
</feature>
<dbReference type="GO" id="GO:0007411">
    <property type="term" value="P:axon guidance"/>
    <property type="evidence" value="ECO:0007669"/>
    <property type="project" value="TreeGrafter"/>
</dbReference>
<dbReference type="GO" id="GO:0005604">
    <property type="term" value="C:basement membrane"/>
    <property type="evidence" value="ECO:0007669"/>
    <property type="project" value="TreeGrafter"/>
</dbReference>
<dbReference type="PROSITE" id="PS01248">
    <property type="entry name" value="EGF_LAM_1"/>
    <property type="match status" value="5"/>
</dbReference>
<feature type="domain" description="Laminin EGF-like" evidence="12">
    <location>
        <begin position="433"/>
        <end position="485"/>
    </location>
</feature>
<feature type="disulfide bond" evidence="9">
    <location>
        <begin position="926"/>
        <end position="938"/>
    </location>
</feature>
<protein>
    <submittedName>
        <fullName evidence="15">Laminin subunit gamma-1</fullName>
    </submittedName>
</protein>
<dbReference type="Proteomes" id="UP001233172">
    <property type="component" value="Unassembled WGS sequence"/>
</dbReference>
<dbReference type="FunFam" id="2.10.25.10:FF:000011">
    <property type="entry name" value="Cadherin EGF LAG seven-pass G-type receptor"/>
    <property type="match status" value="1"/>
</dbReference>
<reference evidence="15" key="1">
    <citation type="journal article" date="2023" name="PLoS Negl. Trop. Dis.">
        <title>A genome sequence for Biomphalaria pfeifferi, the major vector snail for the human-infecting parasite Schistosoma mansoni.</title>
        <authorList>
            <person name="Bu L."/>
            <person name="Lu L."/>
            <person name="Laidemitt M.R."/>
            <person name="Zhang S.M."/>
            <person name="Mutuku M."/>
            <person name="Mkoji G."/>
            <person name="Steinauer M."/>
            <person name="Loker E.S."/>
        </authorList>
    </citation>
    <scope>NUCLEOTIDE SEQUENCE</scope>
    <source>
        <strain evidence="15">KasaAsao</strain>
    </source>
</reference>
<dbReference type="Pfam" id="PF00055">
    <property type="entry name" value="Laminin_N"/>
    <property type="match status" value="1"/>
</dbReference>